<protein>
    <recommendedName>
        <fullName evidence="3">Ricin B lectin domain-containing protein</fullName>
    </recommendedName>
</protein>
<proteinExistence type="predicted"/>
<feature type="domain" description="Ricin B lectin" evidence="3">
    <location>
        <begin position="32"/>
        <end position="160"/>
    </location>
</feature>
<evidence type="ECO:0000259" key="3">
    <source>
        <dbReference type="SMART" id="SM00458"/>
    </source>
</evidence>
<dbReference type="STRING" id="597362.K5X4P8"/>
<dbReference type="EMBL" id="JH971393">
    <property type="protein sequence ID" value="EKM77922.1"/>
    <property type="molecule type" value="Genomic_DNA"/>
</dbReference>
<dbReference type="RefSeq" id="XP_007331313.1">
    <property type="nucleotide sequence ID" value="XM_007331251.1"/>
</dbReference>
<sequence length="423" mass="45880">MMQESFARKVVLAAMIGALGVLAQQPDVPTYTGELVIQNIFDNGKCMTAASNSDGAAVTLQGCTGAASQKWVFQDGSVKVHGNKCLDVSSGADVNGTKMQIFTCSSGNANQQWSYDVWSKRLSWKGHNKCLDLSAGSTADGNRLQIWDCVWNPNQFWNTGYLSNSLPQTSQAEQFGTNNCGTSSDQNSKCQTAWINSADDFCVWAPPALEAIGSSERYEVAWCTKSGRGTRVIPDGTLKGVHFVETPDYVQITGQGDFTKINIPAGDAGGELDNRGADGRGNPIGGLVYGNSFGQGQQFHEWTNFMSDHEFCFRACRGPKAMELCNHVFDEMGCYWNMPANYDPGFENCEGVDAEPMGVYTVDGQRSTYTQGQSPTPPPHPAPSSSNCQALPTVSSSPVQARRALDRKFVPKFPEHTPAPSYF</sequence>
<dbReference type="KEGG" id="abp:AGABI1DRAFT114807"/>
<dbReference type="OrthoDB" id="2564904at2759"/>
<keyword evidence="5" id="KW-1185">Reference proteome</keyword>
<accession>K5X4P8</accession>
<dbReference type="Pfam" id="PF00652">
    <property type="entry name" value="Ricin_B_lectin"/>
    <property type="match status" value="1"/>
</dbReference>
<dbReference type="GeneID" id="18824479"/>
<dbReference type="InterPro" id="IPR035992">
    <property type="entry name" value="Ricin_B-like_lectins"/>
</dbReference>
<feature type="chain" id="PRO_5003890024" description="Ricin B lectin domain-containing protein" evidence="2">
    <location>
        <begin position="24"/>
        <end position="423"/>
    </location>
</feature>
<reference evidence="5" key="1">
    <citation type="journal article" date="2012" name="Proc. Natl. Acad. Sci. U.S.A.">
        <title>Genome sequence of the button mushroom Agaricus bisporus reveals mechanisms governing adaptation to a humic-rich ecological niche.</title>
        <authorList>
            <person name="Morin E."/>
            <person name="Kohler A."/>
            <person name="Baker A.R."/>
            <person name="Foulongne-Oriol M."/>
            <person name="Lombard V."/>
            <person name="Nagy L.G."/>
            <person name="Ohm R.A."/>
            <person name="Patyshakuliyeva A."/>
            <person name="Brun A."/>
            <person name="Aerts A.L."/>
            <person name="Bailey A.M."/>
            <person name="Billette C."/>
            <person name="Coutinho P.M."/>
            <person name="Deakin G."/>
            <person name="Doddapaneni H."/>
            <person name="Floudas D."/>
            <person name="Grimwood J."/>
            <person name="Hilden K."/>
            <person name="Kuees U."/>
            <person name="LaButti K.M."/>
            <person name="Lapidus A."/>
            <person name="Lindquist E.A."/>
            <person name="Lucas S.M."/>
            <person name="Murat C."/>
            <person name="Riley R.W."/>
            <person name="Salamov A.A."/>
            <person name="Schmutz J."/>
            <person name="Subramanian V."/>
            <person name="Woesten H.A.B."/>
            <person name="Xu J."/>
            <person name="Eastwood D.C."/>
            <person name="Foster G.D."/>
            <person name="Sonnenberg A.S."/>
            <person name="Cullen D."/>
            <person name="de Vries R.P."/>
            <person name="Lundell T."/>
            <person name="Hibbett D.S."/>
            <person name="Henrissat B."/>
            <person name="Burton K.S."/>
            <person name="Kerrigan R.W."/>
            <person name="Challen M.P."/>
            <person name="Grigoriev I.V."/>
            <person name="Martin F."/>
        </authorList>
    </citation>
    <scope>NUCLEOTIDE SEQUENCE [LARGE SCALE GENOMIC DNA]</scope>
    <source>
        <strain evidence="5">JB137-S8 / ATCC MYA-4627 / FGSC 10392</strain>
    </source>
</reference>
<dbReference type="AlphaFoldDB" id="K5X4P8"/>
<dbReference type="PROSITE" id="PS50231">
    <property type="entry name" value="RICIN_B_LECTIN"/>
    <property type="match status" value="1"/>
</dbReference>
<gene>
    <name evidence="4" type="ORF">AGABI1DRAFT_114807</name>
</gene>
<dbReference type="InParanoid" id="K5X4P8"/>
<feature type="signal peptide" evidence="2">
    <location>
        <begin position="1"/>
        <end position="23"/>
    </location>
</feature>
<keyword evidence="2" id="KW-0732">Signal</keyword>
<name>K5X4P8_AGABU</name>
<dbReference type="SUPFAM" id="SSF50370">
    <property type="entry name" value="Ricin B-like lectins"/>
    <property type="match status" value="1"/>
</dbReference>
<feature type="compositionally biased region" description="Polar residues" evidence="1">
    <location>
        <begin position="387"/>
        <end position="398"/>
    </location>
</feature>
<dbReference type="CDD" id="cd00161">
    <property type="entry name" value="beta-trefoil_Ricin-like"/>
    <property type="match status" value="1"/>
</dbReference>
<dbReference type="HOGENOM" id="CLU_670875_0_0_1"/>
<evidence type="ECO:0000313" key="4">
    <source>
        <dbReference type="EMBL" id="EKM77922.1"/>
    </source>
</evidence>
<dbReference type="Gene3D" id="2.80.10.50">
    <property type="match status" value="3"/>
</dbReference>
<dbReference type="SMART" id="SM00458">
    <property type="entry name" value="RICIN"/>
    <property type="match status" value="1"/>
</dbReference>
<dbReference type="InterPro" id="IPR000772">
    <property type="entry name" value="Ricin_B_lectin"/>
</dbReference>
<evidence type="ECO:0000256" key="2">
    <source>
        <dbReference type="SAM" id="SignalP"/>
    </source>
</evidence>
<organism evidence="4 5">
    <name type="scientific">Agaricus bisporus var. burnettii (strain JB137-S8 / ATCC MYA-4627 / FGSC 10392)</name>
    <name type="common">White button mushroom</name>
    <dbReference type="NCBI Taxonomy" id="597362"/>
    <lineage>
        <taxon>Eukaryota</taxon>
        <taxon>Fungi</taxon>
        <taxon>Dikarya</taxon>
        <taxon>Basidiomycota</taxon>
        <taxon>Agaricomycotina</taxon>
        <taxon>Agaricomycetes</taxon>
        <taxon>Agaricomycetidae</taxon>
        <taxon>Agaricales</taxon>
        <taxon>Agaricineae</taxon>
        <taxon>Agaricaceae</taxon>
        <taxon>Agaricus</taxon>
    </lineage>
</organism>
<feature type="region of interest" description="Disordered" evidence="1">
    <location>
        <begin position="366"/>
        <end position="398"/>
    </location>
</feature>
<dbReference type="eggNOG" id="ENOG502SKYF">
    <property type="taxonomic scope" value="Eukaryota"/>
</dbReference>
<dbReference type="Proteomes" id="UP000008493">
    <property type="component" value="Unassembled WGS sequence"/>
</dbReference>
<dbReference type="OMA" id="GFENCEG"/>
<evidence type="ECO:0000313" key="5">
    <source>
        <dbReference type="Proteomes" id="UP000008493"/>
    </source>
</evidence>
<evidence type="ECO:0000256" key="1">
    <source>
        <dbReference type="SAM" id="MobiDB-lite"/>
    </source>
</evidence>